<dbReference type="AlphaFoldDB" id="A0AAJ7DU62"/>
<dbReference type="Proteomes" id="UP000695007">
    <property type="component" value="Unplaced"/>
</dbReference>
<dbReference type="Gene3D" id="3.80.10.10">
    <property type="entry name" value="Ribonuclease Inhibitor"/>
    <property type="match status" value="2"/>
</dbReference>
<organism evidence="5 6">
    <name type="scientific">Ceratosolen solmsi marchali</name>
    <dbReference type="NCBI Taxonomy" id="326594"/>
    <lineage>
        <taxon>Eukaryota</taxon>
        <taxon>Metazoa</taxon>
        <taxon>Ecdysozoa</taxon>
        <taxon>Arthropoda</taxon>
        <taxon>Hexapoda</taxon>
        <taxon>Insecta</taxon>
        <taxon>Pterygota</taxon>
        <taxon>Neoptera</taxon>
        <taxon>Endopterygota</taxon>
        <taxon>Hymenoptera</taxon>
        <taxon>Apocrita</taxon>
        <taxon>Proctotrupomorpha</taxon>
        <taxon>Chalcidoidea</taxon>
        <taxon>Agaonidae</taxon>
        <taxon>Agaoninae</taxon>
        <taxon>Ceratosolen</taxon>
    </lineage>
</organism>
<dbReference type="InterPro" id="IPR032675">
    <property type="entry name" value="LRR_dom_sf"/>
</dbReference>
<accession>A0AAJ7DU62</accession>
<dbReference type="GO" id="GO:0006913">
    <property type="term" value="P:nucleocytoplasmic transport"/>
    <property type="evidence" value="ECO:0007669"/>
    <property type="project" value="TreeGrafter"/>
</dbReference>
<dbReference type="PANTHER" id="PTHR24113:SF12">
    <property type="entry name" value="RAN GTPASE-ACTIVATING PROTEIN 1"/>
    <property type="match status" value="1"/>
</dbReference>
<dbReference type="GeneID" id="105361153"/>
<evidence type="ECO:0000256" key="4">
    <source>
        <dbReference type="SAM" id="MobiDB-lite"/>
    </source>
</evidence>
<feature type="compositionally biased region" description="Basic residues" evidence="4">
    <location>
        <begin position="545"/>
        <end position="594"/>
    </location>
</feature>
<protein>
    <submittedName>
        <fullName evidence="6">Leucine-rich repeat-containing protein 74B-like</fullName>
    </submittedName>
</protein>
<dbReference type="PANTHER" id="PTHR24113">
    <property type="entry name" value="RAN GTPASE-ACTIVATING PROTEIN 1"/>
    <property type="match status" value="1"/>
</dbReference>
<dbReference type="GO" id="GO:0005829">
    <property type="term" value="C:cytosol"/>
    <property type="evidence" value="ECO:0007669"/>
    <property type="project" value="TreeGrafter"/>
</dbReference>
<dbReference type="GO" id="GO:0005634">
    <property type="term" value="C:nucleus"/>
    <property type="evidence" value="ECO:0007669"/>
    <property type="project" value="TreeGrafter"/>
</dbReference>
<dbReference type="GO" id="GO:0005096">
    <property type="term" value="F:GTPase activator activity"/>
    <property type="evidence" value="ECO:0007669"/>
    <property type="project" value="UniProtKB-KW"/>
</dbReference>
<dbReference type="GO" id="GO:0031267">
    <property type="term" value="F:small GTPase binding"/>
    <property type="evidence" value="ECO:0007669"/>
    <property type="project" value="TreeGrafter"/>
</dbReference>
<evidence type="ECO:0000313" key="6">
    <source>
        <dbReference type="RefSeq" id="XP_011496561.1"/>
    </source>
</evidence>
<feature type="compositionally biased region" description="Basic and acidic residues" evidence="4">
    <location>
        <begin position="19"/>
        <end position="31"/>
    </location>
</feature>
<evidence type="ECO:0000256" key="1">
    <source>
        <dbReference type="ARBA" id="ARBA00022468"/>
    </source>
</evidence>
<dbReference type="SMART" id="SM00368">
    <property type="entry name" value="LRR_RI"/>
    <property type="match status" value="4"/>
</dbReference>
<proteinExistence type="predicted"/>
<feature type="region of interest" description="Disordered" evidence="4">
    <location>
        <begin position="539"/>
        <end position="594"/>
    </location>
</feature>
<dbReference type="GO" id="GO:0048471">
    <property type="term" value="C:perinuclear region of cytoplasm"/>
    <property type="evidence" value="ECO:0007669"/>
    <property type="project" value="TreeGrafter"/>
</dbReference>
<keyword evidence="5" id="KW-1185">Reference proteome</keyword>
<dbReference type="KEGG" id="csol:105361153"/>
<sequence>MEIAQESHFIDELNKSEWEDHDKWSDSDIKSSDSFGSRRFNETDDEKTILSISSGQSETFVSPKTKNDENVLTSDIKESILRNVEIKLSNLHKFYPVSKDSGLKSAFWILYPNPRVYKSDGVELFFDLVKSLNLIPISCLRQQLKSDTVSLKHYCIDPKIIQPLVEALLKNTTVKNLDLQFNCLTASACYHLSKLLFQNTTLCSLNLTACKIGESGAVKLKEGIKYSPNLRDLNLSGCELGSKGLYYIVKAVSVNSLLQNLNISNNKKLFSFTQSLISVNLSWNSLHTKIASEAIYKGLAENLTTTDIDLSWNSIGNDSFPYIGYLVANTKYIKRLNLTANRLTSVEGLKIANALLANRCLEELELSKNPLGSQGVSEFLQMLISNDFIYCPLLLLNFEDLWVTKDTLSTLTGLKEIKPDLNIKIGGILENYKIKGPNLKELFLKAANHEAMSCKKKKDRKNFGIFILSLEDSIISKEDFMKILRDAKIRISDNLAKEIMNQFLVTKHTINQEELKISYKFFFPNTKLPDTISVAATDKTETNTKKKKKKSKRKKGRKGKRGTKGKRGKRPKKGRKLRLKKKISKRKGKKKSYY</sequence>
<evidence type="ECO:0000256" key="2">
    <source>
        <dbReference type="ARBA" id="ARBA00022614"/>
    </source>
</evidence>
<evidence type="ECO:0000313" key="5">
    <source>
        <dbReference type="Proteomes" id="UP000695007"/>
    </source>
</evidence>
<feature type="region of interest" description="Disordered" evidence="4">
    <location>
        <begin position="19"/>
        <end position="40"/>
    </location>
</feature>
<dbReference type="InterPro" id="IPR001611">
    <property type="entry name" value="Leu-rich_rpt"/>
</dbReference>
<keyword evidence="3" id="KW-0677">Repeat</keyword>
<keyword evidence="1" id="KW-0343">GTPase activation</keyword>
<reference evidence="6" key="1">
    <citation type="submission" date="2025-08" db="UniProtKB">
        <authorList>
            <consortium name="RefSeq"/>
        </authorList>
    </citation>
    <scope>IDENTIFICATION</scope>
</reference>
<dbReference type="SUPFAM" id="SSF52047">
    <property type="entry name" value="RNI-like"/>
    <property type="match status" value="1"/>
</dbReference>
<keyword evidence="2" id="KW-0433">Leucine-rich repeat</keyword>
<evidence type="ECO:0000256" key="3">
    <source>
        <dbReference type="ARBA" id="ARBA00022737"/>
    </source>
</evidence>
<dbReference type="RefSeq" id="XP_011496561.1">
    <property type="nucleotide sequence ID" value="XM_011498259.1"/>
</dbReference>
<gene>
    <name evidence="6" type="primary">LOC105361153</name>
</gene>
<dbReference type="InterPro" id="IPR027038">
    <property type="entry name" value="RanGap"/>
</dbReference>
<dbReference type="Pfam" id="PF13516">
    <property type="entry name" value="LRR_6"/>
    <property type="match status" value="4"/>
</dbReference>
<name>A0AAJ7DU62_9HYME</name>